<proteinExistence type="predicted"/>
<organism evidence="1 2">
    <name type="scientific">Aedoeadaptatus coxii</name>
    <dbReference type="NCBI Taxonomy" id="755172"/>
    <lineage>
        <taxon>Bacteria</taxon>
        <taxon>Bacillati</taxon>
        <taxon>Bacillota</taxon>
        <taxon>Tissierellia</taxon>
        <taxon>Tissierellales</taxon>
        <taxon>Peptoniphilaceae</taxon>
        <taxon>Aedoeadaptatus</taxon>
    </lineage>
</organism>
<gene>
    <name evidence="1" type="ORF">HMPREF1863_00519</name>
</gene>
<evidence type="ECO:0000313" key="1">
    <source>
        <dbReference type="EMBL" id="KXB67332.1"/>
    </source>
</evidence>
<dbReference type="RefSeq" id="WP_068367048.1">
    <property type="nucleotide sequence ID" value="NZ_CAIJCT010000016.1"/>
</dbReference>
<evidence type="ECO:0000313" key="2">
    <source>
        <dbReference type="Proteomes" id="UP000070442"/>
    </source>
</evidence>
<dbReference type="Proteomes" id="UP000070442">
    <property type="component" value="Unassembled WGS sequence"/>
</dbReference>
<comment type="caution">
    <text evidence="1">The sequence shown here is derived from an EMBL/GenBank/DDBJ whole genome shotgun (WGS) entry which is preliminary data.</text>
</comment>
<dbReference type="NCBIfam" id="NF041553">
    <property type="entry name" value="CBO2463_dom"/>
    <property type="match status" value="1"/>
</dbReference>
<dbReference type="STRING" id="755172.HMPREF1863_00519"/>
<dbReference type="AlphaFoldDB" id="A0A134AHY6"/>
<accession>A0A134AHY6</accession>
<sequence length="87" mass="10107">MDRLKYISTEQYVEGIIVNLTDVSVTIDFKGRMGQLKVPMRNIISEYPLEEGMEVGMLMTIPEVINDEVNEGYKRNIELRRERGLLD</sequence>
<dbReference type="InterPro" id="IPR048108">
    <property type="entry name" value="CBO2463_dom"/>
</dbReference>
<reference evidence="2" key="1">
    <citation type="submission" date="2016-01" db="EMBL/GenBank/DDBJ databases">
        <authorList>
            <person name="Mitreva M."/>
            <person name="Pepin K.H."/>
            <person name="Mihindukulasuriya K.A."/>
            <person name="Fulton R."/>
            <person name="Fronick C."/>
            <person name="O'Laughlin M."/>
            <person name="Miner T."/>
            <person name="Herter B."/>
            <person name="Rosa B.A."/>
            <person name="Cordes M."/>
            <person name="Tomlinson C."/>
            <person name="Wollam A."/>
            <person name="Palsikar V.B."/>
            <person name="Mardis E.R."/>
            <person name="Wilson R.K."/>
        </authorList>
    </citation>
    <scope>NUCLEOTIDE SEQUENCE [LARGE SCALE GENOMIC DNA]</scope>
    <source>
        <strain evidence="2">DNF00729</strain>
    </source>
</reference>
<keyword evidence="2" id="KW-1185">Reference proteome</keyword>
<protein>
    <submittedName>
        <fullName evidence="1">Uncharacterized protein</fullName>
    </submittedName>
</protein>
<dbReference type="EMBL" id="LSDG01000019">
    <property type="protein sequence ID" value="KXB67332.1"/>
    <property type="molecule type" value="Genomic_DNA"/>
</dbReference>
<name>A0A134AHY6_9FIRM</name>
<dbReference type="PATRIC" id="fig|755172.3.peg.497"/>
<dbReference type="OrthoDB" id="3233899at2"/>